<reference evidence="2" key="1">
    <citation type="journal article" date="2021" name="PeerJ">
        <title>Extensive microbial diversity within the chicken gut microbiome revealed by metagenomics and culture.</title>
        <authorList>
            <person name="Gilroy R."/>
            <person name="Ravi A."/>
            <person name="Getino M."/>
            <person name="Pursley I."/>
            <person name="Horton D.L."/>
            <person name="Alikhan N.F."/>
            <person name="Baker D."/>
            <person name="Gharbi K."/>
            <person name="Hall N."/>
            <person name="Watson M."/>
            <person name="Adriaenssens E.M."/>
            <person name="Foster-Nyarko E."/>
            <person name="Jarju S."/>
            <person name="Secka A."/>
            <person name="Antonio M."/>
            <person name="Oren A."/>
            <person name="Chaudhuri R.R."/>
            <person name="La Ragione R."/>
            <person name="Hildebrand F."/>
            <person name="Pallen M.J."/>
        </authorList>
    </citation>
    <scope>NUCLEOTIDE SEQUENCE</scope>
    <source>
        <strain evidence="2">26628</strain>
    </source>
</reference>
<accession>A0A9D1VT79</accession>
<gene>
    <name evidence="2" type="ORF">H9737_02610</name>
</gene>
<dbReference type="AlphaFoldDB" id="A0A9D1VT79"/>
<dbReference type="Proteomes" id="UP000824249">
    <property type="component" value="Unassembled WGS sequence"/>
</dbReference>
<sequence length="94" mass="9714">MKEPFAETLSQIDADLIEEAAAESLPVRRSGRRALRIAAIAAALLLGAGLWASALLRSCGGSSDPENDGSREVAEVAVSEDGEADIAFDGCVVL</sequence>
<reference evidence="2" key="2">
    <citation type="submission" date="2021-04" db="EMBL/GenBank/DDBJ databases">
        <authorList>
            <person name="Gilroy R."/>
        </authorList>
    </citation>
    <scope>NUCLEOTIDE SEQUENCE</scope>
    <source>
        <strain evidence="2">26628</strain>
    </source>
</reference>
<keyword evidence="1" id="KW-0812">Transmembrane</keyword>
<evidence type="ECO:0000313" key="3">
    <source>
        <dbReference type="Proteomes" id="UP000824249"/>
    </source>
</evidence>
<evidence type="ECO:0000313" key="2">
    <source>
        <dbReference type="EMBL" id="HIX46565.1"/>
    </source>
</evidence>
<proteinExistence type="predicted"/>
<keyword evidence="1" id="KW-0472">Membrane</keyword>
<organism evidence="2 3">
    <name type="scientific">Candidatus Borkfalkia faecigallinarum</name>
    <dbReference type="NCBI Taxonomy" id="2838509"/>
    <lineage>
        <taxon>Bacteria</taxon>
        <taxon>Bacillati</taxon>
        <taxon>Bacillota</taxon>
        <taxon>Clostridia</taxon>
        <taxon>Christensenellales</taxon>
        <taxon>Christensenellaceae</taxon>
        <taxon>Candidatus Borkfalkia</taxon>
    </lineage>
</organism>
<protein>
    <submittedName>
        <fullName evidence="2">Uncharacterized protein</fullName>
    </submittedName>
</protein>
<feature type="transmembrane region" description="Helical" evidence="1">
    <location>
        <begin position="34"/>
        <end position="56"/>
    </location>
</feature>
<evidence type="ECO:0000256" key="1">
    <source>
        <dbReference type="SAM" id="Phobius"/>
    </source>
</evidence>
<keyword evidence="1" id="KW-1133">Transmembrane helix</keyword>
<comment type="caution">
    <text evidence="2">The sequence shown here is derived from an EMBL/GenBank/DDBJ whole genome shotgun (WGS) entry which is preliminary data.</text>
</comment>
<name>A0A9D1VT79_9FIRM</name>
<dbReference type="EMBL" id="DXFD01000044">
    <property type="protein sequence ID" value="HIX46565.1"/>
    <property type="molecule type" value="Genomic_DNA"/>
</dbReference>